<proteinExistence type="predicted"/>
<dbReference type="eggNOG" id="KOG1121">
    <property type="taxonomic scope" value="Eukaryota"/>
</dbReference>
<dbReference type="InterPro" id="IPR012337">
    <property type="entry name" value="RNaseH-like_sf"/>
</dbReference>
<sequence length="323" mass="36139">KHPTHLVRYKTLTSNALKRKPGAPDEGHPPKQAKLWETRRVSQASVDKEVLHFIIQGLHPPNVVEQQGFIDLVQHLQPNINVMSRNTVVNRVERVSLEMKNNLKTAPAELKLIATTTDCWTAYRRGFIGVTAHWIDPQTIKRCSAALACLQLKGSHYFSALGSAPNDDHTEFNIREKITRTTTDNGSNFLKASDSTESVEFVEAGAILHEDDCLEYQLPKHHRCACHLLNLVSTVDVEEANVSTVYKRVSRSTFSKCWSLWNKSSKPTTAADIIEEICKLQLLRPNATGWNSLFVAVERIVRIAREQGEGAIAAVCSALKIPM</sequence>
<dbReference type="PANTHER" id="PTHR47501:SF5">
    <property type="entry name" value="HAT C-TERMINAL DIMERISATION DOMAIN-CONTAINING PROTEIN"/>
    <property type="match status" value="1"/>
</dbReference>
<dbReference type="STRING" id="69293.ENSGACP00000017666"/>
<evidence type="ECO:0008006" key="2">
    <source>
        <dbReference type="Google" id="ProtNLM"/>
    </source>
</evidence>
<dbReference type="SUPFAM" id="SSF53098">
    <property type="entry name" value="Ribonuclease H-like"/>
    <property type="match status" value="1"/>
</dbReference>
<accession>G3PJ87</accession>
<dbReference type="OMA" id="CHDETIT"/>
<name>G3PJ87_GASAC</name>
<evidence type="ECO:0000313" key="1">
    <source>
        <dbReference type="Ensembl" id="ENSGACP00000017666.1"/>
    </source>
</evidence>
<dbReference type="InParanoid" id="G3PJ87"/>
<reference evidence="1" key="2">
    <citation type="submission" date="2024-04" db="UniProtKB">
        <authorList>
            <consortium name="Ensembl"/>
        </authorList>
    </citation>
    <scope>IDENTIFICATION</scope>
</reference>
<dbReference type="Ensembl" id="ENSGACT00000017701.1">
    <property type="protein sequence ID" value="ENSGACP00000017666.1"/>
    <property type="gene ID" value="ENSGACG00000013371.1"/>
</dbReference>
<organism evidence="1">
    <name type="scientific">Gasterosteus aculeatus</name>
    <name type="common">Three-spined stickleback</name>
    <dbReference type="NCBI Taxonomy" id="69293"/>
    <lineage>
        <taxon>Eukaryota</taxon>
        <taxon>Metazoa</taxon>
        <taxon>Chordata</taxon>
        <taxon>Craniata</taxon>
        <taxon>Vertebrata</taxon>
        <taxon>Euteleostomi</taxon>
        <taxon>Actinopterygii</taxon>
        <taxon>Neopterygii</taxon>
        <taxon>Teleostei</taxon>
        <taxon>Neoteleostei</taxon>
        <taxon>Acanthomorphata</taxon>
        <taxon>Eupercaria</taxon>
        <taxon>Perciformes</taxon>
        <taxon>Cottioidei</taxon>
        <taxon>Gasterosteales</taxon>
        <taxon>Gasterosteidae</taxon>
        <taxon>Gasterosteus</taxon>
    </lineage>
</organism>
<dbReference type="SUPFAM" id="SSF140996">
    <property type="entry name" value="Hermes dimerisation domain"/>
    <property type="match status" value="1"/>
</dbReference>
<protein>
    <recommendedName>
        <fullName evidence="2">Transposase</fullName>
    </recommendedName>
</protein>
<dbReference type="AlphaFoldDB" id="G3PJ87"/>
<reference evidence="1" key="1">
    <citation type="submission" date="2006-01" db="EMBL/GenBank/DDBJ databases">
        <authorList>
            <person name="Lindblad-Toh K."/>
            <person name="Mauceli E."/>
            <person name="Grabherr M."/>
            <person name="Chang J.L."/>
            <person name="Lander E.S."/>
        </authorList>
    </citation>
    <scope>NUCLEOTIDE SEQUENCE [LARGE SCALE GENOMIC DNA]</scope>
</reference>
<dbReference type="PANTHER" id="PTHR47501">
    <property type="entry name" value="TRANSPOSASE-RELATED"/>
    <property type="match status" value="1"/>
</dbReference>